<dbReference type="Proteomes" id="UP001231649">
    <property type="component" value="Chromosome 19"/>
</dbReference>
<reference evidence="1" key="1">
    <citation type="submission" date="2023-03" db="EMBL/GenBank/DDBJ databases">
        <title>Chromosome-level genomes of two armyworms, Mythimna separata and Mythimna loreyi, provide insights into the biosynthesis and reception of sex pheromones.</title>
        <authorList>
            <person name="Zhao H."/>
        </authorList>
    </citation>
    <scope>NUCLEOTIDE SEQUENCE</scope>
    <source>
        <strain evidence="1">BeijingLab</strain>
    </source>
</reference>
<gene>
    <name evidence="1" type="ORF">PYW08_006103</name>
</gene>
<evidence type="ECO:0000313" key="1">
    <source>
        <dbReference type="EMBL" id="KAJ8720638.1"/>
    </source>
</evidence>
<organism evidence="1 2">
    <name type="scientific">Mythimna loreyi</name>
    <dbReference type="NCBI Taxonomy" id="667449"/>
    <lineage>
        <taxon>Eukaryota</taxon>
        <taxon>Metazoa</taxon>
        <taxon>Ecdysozoa</taxon>
        <taxon>Arthropoda</taxon>
        <taxon>Hexapoda</taxon>
        <taxon>Insecta</taxon>
        <taxon>Pterygota</taxon>
        <taxon>Neoptera</taxon>
        <taxon>Endopterygota</taxon>
        <taxon>Lepidoptera</taxon>
        <taxon>Glossata</taxon>
        <taxon>Ditrysia</taxon>
        <taxon>Noctuoidea</taxon>
        <taxon>Noctuidae</taxon>
        <taxon>Noctuinae</taxon>
        <taxon>Hadenini</taxon>
        <taxon>Mythimna</taxon>
    </lineage>
</organism>
<keyword evidence="2" id="KW-1185">Reference proteome</keyword>
<name>A0ACC2QM92_9NEOP</name>
<sequence length="980" mass="110989">MSYDVIDESFFSCSSSSISDQSFDSALSDDNALNLRDLISSTFSNCRKFFNAVHINAQSIPSHYSDLLSSFDSDLIHAVLVSETFLKPALPSTQYSLPGYKIVRNDRTGKGCGGVAIYLRGDITYKIIDQSPSVYSKCAEHLFLEIDFQHTKMLLGVFYSPSLQIDYFSSFEAKLENLSSQYDHTIILGDFNTCLLKGDSRSRKLQSIVSSVNMHLLPLNATHRAPHCTPSLLDLILVSDPNKVATHGQLPAPFSYHDLIYLSYKIRPPKRKAKFLFLRSFKNVNLEHLRADVGGIDWSPVLACEDIDTMVSVFNRTMLDLYEVHAPLKKVKVKHLPAPWLSPTIKNQMAKRDKAKRLYRKQPTEENWDLYKKLRNHCSRLCRDAKRRHIHNSINNCNPTQVWQFLKSLGLGKASSKSSSEKMDLNALNAHFSKSPVILDDHVKSSTLKDLSNLPLPTNNSFSFHPIAEQDIKKCIQSISSKAVGDDGLQLQMFLPILSEIVPIIAHIVNFSLFTNSFPSAWKKAHVLPLPKVSNPTSPSQFRPISILPILSKVLESVVQKQLSHYLSSNSLLSPYQSGFRPGHSTVTTLVKITDDIRLAMENKCLTILVLLDFSSAFNSVDFDILLGILSSLNVSAPAIEWFKSYLRGRSQSVRSDEDSSDWCDLAAGVPQGGVLSPLLFSVFINAIIKVLTSNYHLYADDLQLYRHFKVGELAETVAAINNDLENINKWAKSFGLLLNPTKSQALIVGGRYMLSQLDHQSLPPVVYDSVPILYSKSAKNLGVHIDTKLSWDVHIADVSKRVFYSFQSLKRLQKFLPFHTKVTLAQSLLLPLIDYADVCFLDATEVLLNKLERLQNLCIRFIFGLRKYDHVSEFRAKLKWLPIRRRRDTHILSLLYTVLHNPNSPQYLRERFEYFVPRGKPCRTANSLLLRTPFHTSSRYDGSFSVTAVRLWNSLPLSIRDSPSLEIFKRRIKEHFLSQ</sequence>
<comment type="caution">
    <text evidence="1">The sequence shown here is derived from an EMBL/GenBank/DDBJ whole genome shotgun (WGS) entry which is preliminary data.</text>
</comment>
<dbReference type="EMBL" id="CM056795">
    <property type="protein sequence ID" value="KAJ8720638.1"/>
    <property type="molecule type" value="Genomic_DNA"/>
</dbReference>
<accession>A0ACC2QM92</accession>
<proteinExistence type="predicted"/>
<evidence type="ECO:0000313" key="2">
    <source>
        <dbReference type="Proteomes" id="UP001231649"/>
    </source>
</evidence>
<protein>
    <submittedName>
        <fullName evidence="1">Uncharacterized protein</fullName>
    </submittedName>
</protein>